<dbReference type="Proteomes" id="UP001153618">
    <property type="component" value="Unassembled WGS sequence"/>
</dbReference>
<dbReference type="InterPro" id="IPR053037">
    <property type="entry name" value="Pericyclase_pydY-like"/>
</dbReference>
<organism evidence="1 2">
    <name type="scientific">Penicillium olsonii</name>
    <dbReference type="NCBI Taxonomy" id="99116"/>
    <lineage>
        <taxon>Eukaryota</taxon>
        <taxon>Fungi</taxon>
        <taxon>Dikarya</taxon>
        <taxon>Ascomycota</taxon>
        <taxon>Pezizomycotina</taxon>
        <taxon>Eurotiomycetes</taxon>
        <taxon>Eurotiomycetidae</taxon>
        <taxon>Eurotiales</taxon>
        <taxon>Aspergillaceae</taxon>
        <taxon>Penicillium</taxon>
    </lineage>
</organism>
<comment type="caution">
    <text evidence="1">The sequence shown here is derived from an EMBL/GenBank/DDBJ whole genome shotgun (WGS) entry which is preliminary data.</text>
</comment>
<gene>
    <name evidence="1" type="ORF">POLS_LOCUS931</name>
</gene>
<dbReference type="EMBL" id="CAJVOS010000009">
    <property type="protein sequence ID" value="CAG7967899.1"/>
    <property type="molecule type" value="Genomic_DNA"/>
</dbReference>
<evidence type="ECO:0000313" key="2">
    <source>
        <dbReference type="Proteomes" id="UP001153618"/>
    </source>
</evidence>
<dbReference type="PANTHER" id="PTHR38115:SF1">
    <property type="entry name" value="LIPOCALIN-LIKE DOMAIN-CONTAINING PROTEIN"/>
    <property type="match status" value="1"/>
</dbReference>
<name>A0A9W4MJJ0_PENOL</name>
<dbReference type="OrthoDB" id="425354at2759"/>
<sequence length="227" mass="25858">MAAPLDINILNLNGNWVLNKELTTEAEPILKLVYHPFPKTQSSNLIYRHQQKIPWLIRKAFSFATIYIRIQQYPVKDSESSDPPIQIDFEQTASAGLAGTKEERILDWASYEHTDYFFGSVKGQSRFVHGTPGKDGSIRPEFELQTDTKSEQIKQFLRGEVNVDLTKAEGFLVEAQHEPCNISNPPGCWVHTFEKNEKLGWTVEQVSNRDVSVESQLTSTRFGDLKT</sequence>
<dbReference type="AlphaFoldDB" id="A0A9W4MJJ0"/>
<proteinExistence type="predicted"/>
<reference evidence="1" key="1">
    <citation type="submission" date="2021-07" db="EMBL/GenBank/DDBJ databases">
        <authorList>
            <person name="Branca A.L. A."/>
        </authorList>
    </citation>
    <scope>NUCLEOTIDE SEQUENCE</scope>
</reference>
<dbReference type="PANTHER" id="PTHR38115">
    <property type="entry name" value="LIPOCALIN-LIKE DOMAIN-CONTAINING PROTEIN"/>
    <property type="match status" value="1"/>
</dbReference>
<keyword evidence="2" id="KW-1185">Reference proteome</keyword>
<protein>
    <submittedName>
        <fullName evidence="1">Uncharacterized protein</fullName>
    </submittedName>
</protein>
<accession>A0A9W4MJJ0</accession>
<evidence type="ECO:0000313" key="1">
    <source>
        <dbReference type="EMBL" id="CAG7967899.1"/>
    </source>
</evidence>